<keyword evidence="3" id="KW-1185">Reference proteome</keyword>
<reference evidence="2" key="1">
    <citation type="submission" date="2019-03" db="EMBL/GenBank/DDBJ databases">
        <title>Long read genome sequence of the mycoparasitic Pythium oligandrum ATCC 38472 isolated from sugarbeet rhizosphere.</title>
        <authorList>
            <person name="Gaulin E."/>
        </authorList>
    </citation>
    <scope>NUCLEOTIDE SEQUENCE</scope>
    <source>
        <strain evidence="2">ATCC 38472_TT</strain>
    </source>
</reference>
<feature type="region of interest" description="Disordered" evidence="1">
    <location>
        <begin position="80"/>
        <end position="126"/>
    </location>
</feature>
<gene>
    <name evidence="2" type="ORF">Poli38472_001857</name>
</gene>
<name>A0A8K1CW47_PYTOL</name>
<feature type="compositionally biased region" description="Basic and acidic residues" evidence="1">
    <location>
        <begin position="36"/>
        <end position="57"/>
    </location>
</feature>
<dbReference type="AlphaFoldDB" id="A0A8K1CW47"/>
<feature type="region of interest" description="Disordered" evidence="1">
    <location>
        <begin position="35"/>
        <end position="66"/>
    </location>
</feature>
<protein>
    <submittedName>
        <fullName evidence="2">Uncharacterized protein</fullName>
    </submittedName>
</protein>
<organism evidence="2 3">
    <name type="scientific">Pythium oligandrum</name>
    <name type="common">Mycoparasitic fungus</name>
    <dbReference type="NCBI Taxonomy" id="41045"/>
    <lineage>
        <taxon>Eukaryota</taxon>
        <taxon>Sar</taxon>
        <taxon>Stramenopiles</taxon>
        <taxon>Oomycota</taxon>
        <taxon>Peronosporomycetes</taxon>
        <taxon>Pythiales</taxon>
        <taxon>Pythiaceae</taxon>
        <taxon>Pythium</taxon>
    </lineage>
</organism>
<dbReference type="EMBL" id="SPLM01000001">
    <property type="protein sequence ID" value="TMW69701.1"/>
    <property type="molecule type" value="Genomic_DNA"/>
</dbReference>
<accession>A0A8K1CW47</accession>
<dbReference type="Proteomes" id="UP000794436">
    <property type="component" value="Unassembled WGS sequence"/>
</dbReference>
<feature type="region of interest" description="Disordered" evidence="1">
    <location>
        <begin position="1"/>
        <end position="23"/>
    </location>
</feature>
<feature type="compositionally biased region" description="Low complexity" evidence="1">
    <location>
        <begin position="108"/>
        <end position="126"/>
    </location>
</feature>
<evidence type="ECO:0000256" key="1">
    <source>
        <dbReference type="SAM" id="MobiDB-lite"/>
    </source>
</evidence>
<comment type="caution">
    <text evidence="2">The sequence shown here is derived from an EMBL/GenBank/DDBJ whole genome shotgun (WGS) entry which is preliminary data.</text>
</comment>
<evidence type="ECO:0000313" key="3">
    <source>
        <dbReference type="Proteomes" id="UP000794436"/>
    </source>
</evidence>
<sequence length="184" mass="20001">MNDAAIAAAPTTPDSTPAPASQAQRLELLQEQQTKLSKEQKLAPVRKLEEQKKRQAEVTRATSECTKKQRQAYLDQQKAMLPQHQHKLRRQEAAAAPASVGQQPGAMLSSAPSTLLSTSLTGTTPTATITATGATASTTPSLTSAQYHTFKLSEQLKQRLTAQPAKLREQHQRLIMAQPRARPS</sequence>
<proteinExistence type="predicted"/>
<evidence type="ECO:0000313" key="2">
    <source>
        <dbReference type="EMBL" id="TMW69701.1"/>
    </source>
</evidence>